<accession>A0A5E4NEI1</accession>
<gene>
    <name evidence="2" type="ORF">CINCED_3A019604</name>
</gene>
<dbReference type="AlphaFoldDB" id="A0A5E4NEI1"/>
<dbReference type="EMBL" id="CABPRJ010001909">
    <property type="protein sequence ID" value="VVC40900.1"/>
    <property type="molecule type" value="Genomic_DNA"/>
</dbReference>
<dbReference type="Proteomes" id="UP000325440">
    <property type="component" value="Unassembled WGS sequence"/>
</dbReference>
<evidence type="ECO:0000313" key="2">
    <source>
        <dbReference type="EMBL" id="VVC40900.1"/>
    </source>
</evidence>
<reference evidence="2 3" key="1">
    <citation type="submission" date="2019-08" db="EMBL/GenBank/DDBJ databases">
        <authorList>
            <person name="Alioto T."/>
            <person name="Alioto T."/>
            <person name="Gomez Garrido J."/>
        </authorList>
    </citation>
    <scope>NUCLEOTIDE SEQUENCE [LARGE SCALE GENOMIC DNA]</scope>
</reference>
<protein>
    <submittedName>
        <fullName evidence="2">Uncharacterized protein</fullName>
    </submittedName>
</protein>
<feature type="region of interest" description="Disordered" evidence="1">
    <location>
        <begin position="1"/>
        <end position="69"/>
    </location>
</feature>
<evidence type="ECO:0000313" key="3">
    <source>
        <dbReference type="Proteomes" id="UP000325440"/>
    </source>
</evidence>
<keyword evidence="3" id="KW-1185">Reference proteome</keyword>
<organism evidence="2 3">
    <name type="scientific">Cinara cedri</name>
    <dbReference type="NCBI Taxonomy" id="506608"/>
    <lineage>
        <taxon>Eukaryota</taxon>
        <taxon>Metazoa</taxon>
        <taxon>Ecdysozoa</taxon>
        <taxon>Arthropoda</taxon>
        <taxon>Hexapoda</taxon>
        <taxon>Insecta</taxon>
        <taxon>Pterygota</taxon>
        <taxon>Neoptera</taxon>
        <taxon>Paraneoptera</taxon>
        <taxon>Hemiptera</taxon>
        <taxon>Sternorrhyncha</taxon>
        <taxon>Aphidomorpha</taxon>
        <taxon>Aphidoidea</taxon>
        <taxon>Aphididae</taxon>
        <taxon>Lachninae</taxon>
        <taxon>Cinara</taxon>
    </lineage>
</organism>
<dbReference type="OrthoDB" id="10416865at2759"/>
<feature type="region of interest" description="Disordered" evidence="1">
    <location>
        <begin position="204"/>
        <end position="241"/>
    </location>
</feature>
<sequence>MSTHKSSLAVSPRTSTSKPQKTSSKKRKPLSSSSKKPPPSRTSDTFTRPQPAQRKARPRTTRRRYDAKKTTVRTAFNVDMIRPFSRSTIGYIYTKLRSPTVTPQPTCATRTDQAHSVCISPYGCDGGNGQRGCQKRRWPRRRNKIYGKAGNYLVVDDRATNTVFPLPSSFPVGSPSFRAHGAVFQVPADQLDLLYTVPRFTVGSHTTSRPKVSEQDETASNAFSTSDEDYDNTSEHEVIQD</sequence>
<name>A0A5E4NEI1_9HEMI</name>
<feature type="compositionally biased region" description="Low complexity" evidence="1">
    <location>
        <begin position="11"/>
        <end position="22"/>
    </location>
</feature>
<proteinExistence type="predicted"/>
<evidence type="ECO:0000256" key="1">
    <source>
        <dbReference type="SAM" id="MobiDB-lite"/>
    </source>
</evidence>